<sequence length="994" mass="105056">MVCPQENTITEFVAGLLGPEESGRVEAHAAGCGACRRLLSALAKSTSSASATDAADADAASPRLLLRGALVGRYVVLETLGVGGTGVVYAAYDPELSRKVALKLLRSAAFARSHELRGRLMREAQALARLSHPNVVAVYDVGTFGASVFIAMELIDGVTLGAWLAQRQHPWRAVVEVFKQVGRGLAAAHAEGLIHRDFKPANVLVGRDGRVCVVDFGLVRSSAARTEPEVEVAAELAGPGHTITQAGAFLGTPAFMAPEQFERSVVDASADQFSFCVALFAALYQRRPFSINTREVLRAEAQRGKLPALPGDPPVPAFVRRVLERGLRLAPEERFPSMDALLDALSRDPRQTWRRGAFVGLGAVALGLSVVAATRLAGEPAPLCQGSAARFAAVWSEPARQAIHERFAASGLAHAEDDWHTVARTLDAYERAWSAMHTEACEATRVRGEQSDELLSLRMLCLDRRLTEVRTLTALLGTADADGVTKAVDAAFQLPSITACANLEALRLPVRAPEGTQQAAEARAIEAVLAQAKFLASLGRHQEGLVEATRAVTRARALGHPSTEAEALETLGSVQLQAVDPAAAQATLRAAYAAAQAGRHDRTAARAAIDLVFVVGSQLFQLEAGREWAFHAEAALARWGADPELEGALHANLGSLRYNDGDFAGARAEYAAALAAREQGLGAEHRQTAQSLELLAMAASAEGDAAAARDYLARATALSLRLFGAKHPAHGALLVRVGNQSMLEDRAAEAEASFAEALAIVEAARGPDHPQVALILEHHSSALRRLGRLHEAVDAAKRAHRIFAATAGAGPLAADALSALGNAESELGNFAAALAAHEQARALYEEVFGADHEQIGNALENLGNVFLRSGDFAAALDHHERALALKERAHGAEFIDNAFALAGIGEAHVMRGAPATAIPPLERAQALLERHQVLPSLLAKVRFLLARALADTDQRQDEALRLATSAAQGFRALATPAGDADAARVAAWLADHGG</sequence>
<dbReference type="PROSITE" id="PS50005">
    <property type="entry name" value="TPR"/>
    <property type="match status" value="1"/>
</dbReference>
<dbReference type="Pfam" id="PF00069">
    <property type="entry name" value="Pkinase"/>
    <property type="match status" value="1"/>
</dbReference>
<organism evidence="8 9">
    <name type="scientific">Nannocystis bainbridge</name>
    <dbReference type="NCBI Taxonomy" id="2995303"/>
    <lineage>
        <taxon>Bacteria</taxon>
        <taxon>Pseudomonadati</taxon>
        <taxon>Myxococcota</taxon>
        <taxon>Polyangia</taxon>
        <taxon>Nannocystales</taxon>
        <taxon>Nannocystaceae</taxon>
        <taxon>Nannocystis</taxon>
    </lineage>
</organism>
<dbReference type="Pfam" id="PF13490">
    <property type="entry name" value="zf-HC2"/>
    <property type="match status" value="1"/>
</dbReference>
<dbReference type="InterPro" id="IPR000719">
    <property type="entry name" value="Prot_kinase_dom"/>
</dbReference>
<name>A0ABT5DZS0_9BACT</name>
<dbReference type="InterPro" id="IPR011009">
    <property type="entry name" value="Kinase-like_dom_sf"/>
</dbReference>
<dbReference type="Gene3D" id="1.10.10.1320">
    <property type="entry name" value="Anti-sigma factor, zinc-finger domain"/>
    <property type="match status" value="1"/>
</dbReference>
<protein>
    <submittedName>
        <fullName evidence="8">Serine/threonine-protein kinase</fullName>
    </submittedName>
</protein>
<keyword evidence="1" id="KW-0808">Transferase</keyword>
<dbReference type="Gene3D" id="1.10.510.10">
    <property type="entry name" value="Transferase(Phosphotransferase) domain 1"/>
    <property type="match status" value="1"/>
</dbReference>
<reference evidence="8 9" key="1">
    <citation type="submission" date="2022-11" db="EMBL/GenBank/DDBJ databases">
        <title>Minimal conservation of predation-associated metabolite biosynthetic gene clusters underscores biosynthetic potential of Myxococcota including descriptions for ten novel species: Archangium lansinium sp. nov., Myxococcus landrumus sp. nov., Nannocystis bai.</title>
        <authorList>
            <person name="Ahearne A."/>
            <person name="Stevens C."/>
            <person name="Dowd S."/>
        </authorList>
    </citation>
    <scope>NUCLEOTIDE SEQUENCE [LARGE SCALE GENOMIC DNA]</scope>
    <source>
        <strain evidence="8 9">BB15-2</strain>
    </source>
</reference>
<evidence type="ECO:0000256" key="5">
    <source>
        <dbReference type="PROSITE-ProRule" id="PRU00339"/>
    </source>
</evidence>
<dbReference type="InterPro" id="IPR011990">
    <property type="entry name" value="TPR-like_helical_dom_sf"/>
</dbReference>
<evidence type="ECO:0000256" key="2">
    <source>
        <dbReference type="ARBA" id="ARBA00022741"/>
    </source>
</evidence>
<dbReference type="PROSITE" id="PS00108">
    <property type="entry name" value="PROTEIN_KINASE_ST"/>
    <property type="match status" value="1"/>
</dbReference>
<keyword evidence="4 6" id="KW-0067">ATP-binding</keyword>
<keyword evidence="3 8" id="KW-0418">Kinase</keyword>
<accession>A0ABT5DZS0</accession>
<gene>
    <name evidence="8" type="ORF">POL25_19625</name>
</gene>
<dbReference type="Pfam" id="PF13424">
    <property type="entry name" value="TPR_12"/>
    <property type="match status" value="3"/>
</dbReference>
<feature type="domain" description="Protein kinase" evidence="7">
    <location>
        <begin position="74"/>
        <end position="346"/>
    </location>
</feature>
<dbReference type="SUPFAM" id="SSF48452">
    <property type="entry name" value="TPR-like"/>
    <property type="match status" value="3"/>
</dbReference>
<dbReference type="InterPro" id="IPR008271">
    <property type="entry name" value="Ser/Thr_kinase_AS"/>
</dbReference>
<dbReference type="Gene3D" id="3.30.200.20">
    <property type="entry name" value="Phosphorylase Kinase, domain 1"/>
    <property type="match status" value="1"/>
</dbReference>
<dbReference type="PROSITE" id="PS50011">
    <property type="entry name" value="PROTEIN_KINASE_DOM"/>
    <property type="match status" value="1"/>
</dbReference>
<keyword evidence="2 6" id="KW-0547">Nucleotide-binding</keyword>
<dbReference type="InterPro" id="IPR041916">
    <property type="entry name" value="Anti_sigma_zinc_sf"/>
</dbReference>
<dbReference type="EMBL" id="JAQNDL010000002">
    <property type="protein sequence ID" value="MDC0719125.1"/>
    <property type="molecule type" value="Genomic_DNA"/>
</dbReference>
<dbReference type="SUPFAM" id="SSF56112">
    <property type="entry name" value="Protein kinase-like (PK-like)"/>
    <property type="match status" value="1"/>
</dbReference>
<feature type="binding site" evidence="6">
    <location>
        <position position="103"/>
    </location>
    <ligand>
        <name>ATP</name>
        <dbReference type="ChEBI" id="CHEBI:30616"/>
    </ligand>
</feature>
<evidence type="ECO:0000256" key="3">
    <source>
        <dbReference type="ARBA" id="ARBA00022777"/>
    </source>
</evidence>
<evidence type="ECO:0000259" key="7">
    <source>
        <dbReference type="PROSITE" id="PS50011"/>
    </source>
</evidence>
<dbReference type="InterPro" id="IPR019734">
    <property type="entry name" value="TPR_rpt"/>
</dbReference>
<dbReference type="SMART" id="SM00028">
    <property type="entry name" value="TPR"/>
    <property type="match status" value="6"/>
</dbReference>
<dbReference type="RefSeq" id="WP_272087636.1">
    <property type="nucleotide sequence ID" value="NZ_JAQNDL010000002.1"/>
</dbReference>
<keyword evidence="9" id="KW-1185">Reference proteome</keyword>
<evidence type="ECO:0000256" key="4">
    <source>
        <dbReference type="ARBA" id="ARBA00022840"/>
    </source>
</evidence>
<dbReference type="Gene3D" id="1.25.40.10">
    <property type="entry name" value="Tetratricopeptide repeat domain"/>
    <property type="match status" value="2"/>
</dbReference>
<dbReference type="Proteomes" id="UP001221686">
    <property type="component" value="Unassembled WGS sequence"/>
</dbReference>
<evidence type="ECO:0000256" key="1">
    <source>
        <dbReference type="ARBA" id="ARBA00022679"/>
    </source>
</evidence>
<proteinExistence type="predicted"/>
<dbReference type="GO" id="GO:0016301">
    <property type="term" value="F:kinase activity"/>
    <property type="evidence" value="ECO:0007669"/>
    <property type="project" value="UniProtKB-KW"/>
</dbReference>
<evidence type="ECO:0000256" key="6">
    <source>
        <dbReference type="PROSITE-ProRule" id="PRU10141"/>
    </source>
</evidence>
<dbReference type="PROSITE" id="PS00107">
    <property type="entry name" value="PROTEIN_KINASE_ATP"/>
    <property type="match status" value="1"/>
</dbReference>
<comment type="caution">
    <text evidence="8">The sequence shown here is derived from an EMBL/GenBank/DDBJ whole genome shotgun (WGS) entry which is preliminary data.</text>
</comment>
<dbReference type="PANTHER" id="PTHR43289:SF6">
    <property type="entry name" value="SERINE_THREONINE-PROTEIN KINASE NEKL-3"/>
    <property type="match status" value="1"/>
</dbReference>
<dbReference type="InterPro" id="IPR017441">
    <property type="entry name" value="Protein_kinase_ATP_BS"/>
</dbReference>
<evidence type="ECO:0000313" key="8">
    <source>
        <dbReference type="EMBL" id="MDC0719125.1"/>
    </source>
</evidence>
<dbReference type="PANTHER" id="PTHR43289">
    <property type="entry name" value="MITOGEN-ACTIVATED PROTEIN KINASE KINASE KINASE 20-RELATED"/>
    <property type="match status" value="1"/>
</dbReference>
<feature type="repeat" description="TPR" evidence="5">
    <location>
        <begin position="856"/>
        <end position="889"/>
    </location>
</feature>
<evidence type="ECO:0000313" key="9">
    <source>
        <dbReference type="Proteomes" id="UP001221686"/>
    </source>
</evidence>
<dbReference type="CDD" id="cd14014">
    <property type="entry name" value="STKc_PknB_like"/>
    <property type="match status" value="1"/>
</dbReference>
<keyword evidence="5" id="KW-0802">TPR repeat</keyword>
<dbReference type="InterPro" id="IPR027383">
    <property type="entry name" value="Znf_put"/>
</dbReference>